<evidence type="ECO:0000313" key="2">
    <source>
        <dbReference type="EMBL" id="EEN54040.1"/>
    </source>
</evidence>
<reference evidence="2" key="1">
    <citation type="journal article" date="2008" name="Nature">
        <title>The amphioxus genome and the evolution of the chordate karyotype.</title>
        <authorList>
            <consortium name="US DOE Joint Genome Institute (JGI-PGF)"/>
            <person name="Putnam N.H."/>
            <person name="Butts T."/>
            <person name="Ferrier D.E.K."/>
            <person name="Furlong R.F."/>
            <person name="Hellsten U."/>
            <person name="Kawashima T."/>
            <person name="Robinson-Rechavi M."/>
            <person name="Shoguchi E."/>
            <person name="Terry A."/>
            <person name="Yu J.-K."/>
            <person name="Benito-Gutierrez E.L."/>
            <person name="Dubchak I."/>
            <person name="Garcia-Fernandez J."/>
            <person name="Gibson-Brown J.J."/>
            <person name="Grigoriev I.V."/>
            <person name="Horton A.C."/>
            <person name="de Jong P.J."/>
            <person name="Jurka J."/>
            <person name="Kapitonov V.V."/>
            <person name="Kohara Y."/>
            <person name="Kuroki Y."/>
            <person name="Lindquist E."/>
            <person name="Lucas S."/>
            <person name="Osoegawa K."/>
            <person name="Pennacchio L.A."/>
            <person name="Salamov A.A."/>
            <person name="Satou Y."/>
            <person name="Sauka-Spengler T."/>
            <person name="Schmutz J."/>
            <person name="Shin-I T."/>
            <person name="Toyoda A."/>
            <person name="Bronner-Fraser M."/>
            <person name="Fujiyama A."/>
            <person name="Holland L.Z."/>
            <person name="Holland P.W.H."/>
            <person name="Satoh N."/>
            <person name="Rokhsar D.S."/>
        </authorList>
    </citation>
    <scope>NUCLEOTIDE SEQUENCE [LARGE SCALE GENOMIC DNA]</scope>
    <source>
        <strain evidence="2">S238N-H82</strain>
        <tissue evidence="2">Testes</tissue>
    </source>
</reference>
<evidence type="ECO:0000256" key="1">
    <source>
        <dbReference type="SAM" id="MobiDB-lite"/>
    </source>
</evidence>
<dbReference type="AlphaFoldDB" id="C3Z0J2"/>
<dbReference type="EMBL" id="GG666568">
    <property type="protein sequence ID" value="EEN54040.1"/>
    <property type="molecule type" value="Genomic_DNA"/>
</dbReference>
<dbReference type="InParanoid" id="C3Z0J2"/>
<accession>C3Z0J2</accession>
<name>C3Z0J2_BRAFL</name>
<feature type="region of interest" description="Disordered" evidence="1">
    <location>
        <begin position="142"/>
        <end position="240"/>
    </location>
</feature>
<organism>
    <name type="scientific">Branchiostoma floridae</name>
    <name type="common">Florida lancelet</name>
    <name type="synonym">Amphioxus</name>
    <dbReference type="NCBI Taxonomy" id="7739"/>
    <lineage>
        <taxon>Eukaryota</taxon>
        <taxon>Metazoa</taxon>
        <taxon>Chordata</taxon>
        <taxon>Cephalochordata</taxon>
        <taxon>Leptocardii</taxon>
        <taxon>Amphioxiformes</taxon>
        <taxon>Branchiostomatidae</taxon>
        <taxon>Branchiostoma</taxon>
    </lineage>
</organism>
<protein>
    <submittedName>
        <fullName evidence="2">Uncharacterized protein</fullName>
    </submittedName>
</protein>
<sequence>MAVSSRHVRKRMEALNKMAAGRVQVLLKSIEKNIEIQKHKTRRFKEKLHEELVDMKASQVAFSMHNVGTEDGSRDTTKFNPVENESVRYARLVDKELETVKVLLSSVNIRRKKQAKLLKKCRDKNNRLINRKMTTRQIYKTYFPHIPREDTPKAEVEEESDEDEGTKVFQPPTILTLPTLPRGRLIPIMTPESPQKKGRRKERKEKKEKKEKKKKDPDSDDEAKSIPPTRETDDGGFGFF</sequence>
<feature type="compositionally biased region" description="Basic and acidic residues" evidence="1">
    <location>
        <begin position="146"/>
        <end position="155"/>
    </location>
</feature>
<feature type="compositionally biased region" description="Basic residues" evidence="1">
    <location>
        <begin position="196"/>
        <end position="213"/>
    </location>
</feature>
<proteinExistence type="predicted"/>
<gene>
    <name evidence="2" type="ORF">BRAFLDRAFT_79746</name>
</gene>
<feature type="compositionally biased region" description="Low complexity" evidence="1">
    <location>
        <begin position="171"/>
        <end position="188"/>
    </location>
</feature>